<dbReference type="RefSeq" id="WP_109961928.1">
    <property type="nucleotide sequence ID" value="NZ_CP029553.1"/>
</dbReference>
<dbReference type="SUPFAM" id="SSF46955">
    <property type="entry name" value="Putative DNA-binding domain"/>
    <property type="match status" value="1"/>
</dbReference>
<comment type="similarity">
    <text evidence="1">Belongs to the citrate synthase family.</text>
</comment>
<feature type="domain" description="HTH merR-type" evidence="3">
    <location>
        <begin position="4"/>
        <end position="56"/>
    </location>
</feature>
<dbReference type="GO" id="GO:0046912">
    <property type="term" value="F:acyltransferase activity, acyl groups converted into alkyl on transfer"/>
    <property type="evidence" value="ECO:0007669"/>
    <property type="project" value="InterPro"/>
</dbReference>
<accession>A0A2U8WTP3</accession>
<dbReference type="PANTHER" id="PTHR11739:SF4">
    <property type="entry name" value="CITRATE SYNTHASE, PEROXISOMAL"/>
    <property type="match status" value="1"/>
</dbReference>
<dbReference type="InterPro" id="IPR000551">
    <property type="entry name" value="MerR-type_HTH_dom"/>
</dbReference>
<dbReference type="Gene3D" id="1.10.1660.10">
    <property type="match status" value="1"/>
</dbReference>
<dbReference type="InterPro" id="IPR002020">
    <property type="entry name" value="Citrate_synthase"/>
</dbReference>
<evidence type="ECO:0000313" key="5">
    <source>
        <dbReference type="Proteomes" id="UP000245444"/>
    </source>
</evidence>
<dbReference type="GO" id="GO:0006099">
    <property type="term" value="P:tricarboxylic acid cycle"/>
    <property type="evidence" value="ECO:0007669"/>
    <property type="project" value="TreeGrafter"/>
</dbReference>
<evidence type="ECO:0000256" key="2">
    <source>
        <dbReference type="ARBA" id="ARBA00022679"/>
    </source>
</evidence>
<dbReference type="PRINTS" id="PR00143">
    <property type="entry name" value="CITRTSNTHASE"/>
</dbReference>
<dbReference type="PROSITE" id="PS50937">
    <property type="entry name" value="HTH_MERR_2"/>
    <property type="match status" value="1"/>
</dbReference>
<dbReference type="KEGG" id="mtea:DK419_27770"/>
<dbReference type="InterPro" id="IPR036969">
    <property type="entry name" value="Citrate_synthase_sf"/>
</dbReference>
<dbReference type="GO" id="GO:0003677">
    <property type="term" value="F:DNA binding"/>
    <property type="evidence" value="ECO:0007669"/>
    <property type="project" value="InterPro"/>
</dbReference>
<gene>
    <name evidence="4" type="ORF">DK419_27770</name>
</gene>
<keyword evidence="5" id="KW-1185">Reference proteome</keyword>
<evidence type="ECO:0000259" key="3">
    <source>
        <dbReference type="PROSITE" id="PS50937"/>
    </source>
</evidence>
<dbReference type="EMBL" id="CP029553">
    <property type="protein sequence ID" value="AWN49664.1"/>
    <property type="molecule type" value="Genomic_DNA"/>
</dbReference>
<dbReference type="InterPro" id="IPR041657">
    <property type="entry name" value="HTH_17"/>
</dbReference>
<dbReference type="InterPro" id="IPR016142">
    <property type="entry name" value="Citrate_synth-like_lrg_a-sub"/>
</dbReference>
<dbReference type="Pfam" id="PF00285">
    <property type="entry name" value="Citrate_synt"/>
    <property type="match status" value="1"/>
</dbReference>
<dbReference type="GO" id="GO:0005975">
    <property type="term" value="P:carbohydrate metabolic process"/>
    <property type="evidence" value="ECO:0007669"/>
    <property type="project" value="TreeGrafter"/>
</dbReference>
<proteinExistence type="inferred from homology"/>
<name>A0A2U8WTP3_9HYPH</name>
<dbReference type="GO" id="GO:0006355">
    <property type="term" value="P:regulation of DNA-templated transcription"/>
    <property type="evidence" value="ECO:0007669"/>
    <property type="project" value="InterPro"/>
</dbReference>
<organism evidence="4 5">
    <name type="scientific">Methylobacterium terrae</name>
    <dbReference type="NCBI Taxonomy" id="2202827"/>
    <lineage>
        <taxon>Bacteria</taxon>
        <taxon>Pseudomonadati</taxon>
        <taxon>Pseudomonadota</taxon>
        <taxon>Alphaproteobacteria</taxon>
        <taxon>Hyphomicrobiales</taxon>
        <taxon>Methylobacteriaceae</taxon>
        <taxon>Methylobacterium</taxon>
    </lineage>
</organism>
<dbReference type="CDD" id="cd06102">
    <property type="entry name" value="citrate_synt_like_2"/>
    <property type="match status" value="1"/>
</dbReference>
<dbReference type="GO" id="GO:0005829">
    <property type="term" value="C:cytosol"/>
    <property type="evidence" value="ECO:0007669"/>
    <property type="project" value="TreeGrafter"/>
</dbReference>
<evidence type="ECO:0000313" key="4">
    <source>
        <dbReference type="EMBL" id="AWN49664.1"/>
    </source>
</evidence>
<protein>
    <submittedName>
        <fullName evidence="4">Excisionase</fullName>
    </submittedName>
</protein>
<dbReference type="SUPFAM" id="SSF48256">
    <property type="entry name" value="Citrate synthase"/>
    <property type="match status" value="1"/>
</dbReference>
<dbReference type="InterPro" id="IPR009061">
    <property type="entry name" value="DNA-bd_dom_put_sf"/>
</dbReference>
<dbReference type="AlphaFoldDB" id="A0A2U8WTP3"/>
<dbReference type="Pfam" id="PF12728">
    <property type="entry name" value="HTH_17"/>
    <property type="match status" value="1"/>
</dbReference>
<dbReference type="PANTHER" id="PTHR11739">
    <property type="entry name" value="CITRATE SYNTHASE"/>
    <property type="match status" value="1"/>
</dbReference>
<keyword evidence="2" id="KW-0808">Transferase</keyword>
<evidence type="ECO:0000256" key="1">
    <source>
        <dbReference type="ARBA" id="ARBA00010566"/>
    </source>
</evidence>
<dbReference type="Proteomes" id="UP000245444">
    <property type="component" value="Chromosome"/>
</dbReference>
<dbReference type="OrthoDB" id="9786046at2"/>
<reference evidence="4 5" key="1">
    <citation type="submission" date="2018-05" db="EMBL/GenBank/DDBJ databases">
        <title>Complete Genome Sequence of Methylobacterium sp. 17Sr1-28.</title>
        <authorList>
            <person name="Srinivasan S."/>
        </authorList>
    </citation>
    <scope>NUCLEOTIDE SEQUENCE [LARGE SCALE GENOMIC DNA]</scope>
    <source>
        <strain evidence="4 5">17Sr1-28</strain>
    </source>
</reference>
<dbReference type="Gene3D" id="1.10.580.10">
    <property type="entry name" value="Citrate Synthase, domain 1"/>
    <property type="match status" value="1"/>
</dbReference>
<sequence>MTAYLTATEAAARLGVSRQTLYAYVSRGLIEAHPTDDPRVRRYPAEAVARLAEARHRGRRPREVARAALDWGLPVLETAVTLIRDGRLYYRGADAVALAETATLEEAAARLWDLPSGDLPFGDLPPGAAFGPGAPPGGASGGDLLGAFAAATRDEPTASWQQDPARLAAGSGALVRVLGACITGGPPEAVPLHRHCAVSWGLGPAGAEALRRALVLCADHELNASGFTARCVASAGASLRAAVVAGLAALSGSRHGGMTDRVEALWDALDPADPGPSLRRQLAGREGLPGFGHPLYPAGDPRAAALLAPLLAEDPGLRAVVAAAEELTGARPALDLALVALRRHLGLPRGAAFGLFALGRSVGWIAQALEQRRTGGLIRPRAVYVGPEP</sequence>